<dbReference type="RefSeq" id="WP_061949557.1">
    <property type="nucleotide sequence ID" value="NZ_LTAO01000034.1"/>
</dbReference>
<protein>
    <submittedName>
        <fullName evidence="1">Excisionase</fullName>
    </submittedName>
</protein>
<dbReference type="AlphaFoldDB" id="A0A161P9D7"/>
<evidence type="ECO:0000313" key="1">
    <source>
        <dbReference type="EMBL" id="KYG28134.1"/>
    </source>
</evidence>
<organism evidence="1 2">
    <name type="scientific">Alkalihalobacillus trypoxylicola</name>
    <dbReference type="NCBI Taxonomy" id="519424"/>
    <lineage>
        <taxon>Bacteria</taxon>
        <taxon>Bacillati</taxon>
        <taxon>Bacillota</taxon>
        <taxon>Bacilli</taxon>
        <taxon>Bacillales</taxon>
        <taxon>Bacillaceae</taxon>
        <taxon>Alkalihalobacillus</taxon>
    </lineage>
</organism>
<keyword evidence="2" id="KW-1185">Reference proteome</keyword>
<comment type="caution">
    <text evidence="1">The sequence shown here is derived from an EMBL/GenBank/DDBJ whole genome shotgun (WGS) entry which is preliminary data.</text>
</comment>
<sequence length="64" mass="7848">MEFKKVEDYPIFLKAKHIQEILGVSQRHAYEIMELKDFPLIRMGRNKRVNRDEFFSWVNKYKVS</sequence>
<name>A0A161P9D7_9BACI</name>
<gene>
    <name evidence="1" type="ORF">AZF04_09530</name>
</gene>
<dbReference type="Proteomes" id="UP000075806">
    <property type="component" value="Unassembled WGS sequence"/>
</dbReference>
<proteinExistence type="predicted"/>
<accession>A0A161P9D7</accession>
<reference evidence="1" key="1">
    <citation type="submission" date="2016-02" db="EMBL/GenBank/DDBJ databases">
        <title>Genome sequence of Bacillus trypoxylicola KCTC 13244(T).</title>
        <authorList>
            <person name="Jeong H."/>
            <person name="Park S.-H."/>
            <person name="Choi S.-K."/>
        </authorList>
    </citation>
    <scope>NUCLEOTIDE SEQUENCE [LARGE SCALE GENOMIC DNA]</scope>
    <source>
        <strain evidence="1">KCTC 13244</strain>
    </source>
</reference>
<evidence type="ECO:0000313" key="2">
    <source>
        <dbReference type="Proteomes" id="UP000075806"/>
    </source>
</evidence>
<dbReference type="STRING" id="519424.AZF04_09530"/>
<dbReference type="OrthoDB" id="122388at2"/>
<dbReference type="EMBL" id="LTAO01000034">
    <property type="protein sequence ID" value="KYG28134.1"/>
    <property type="molecule type" value="Genomic_DNA"/>
</dbReference>